<name>A0A8S5SZA1_9CAUD</name>
<dbReference type="CDD" id="cd06223">
    <property type="entry name" value="PRTases_typeI"/>
    <property type="match status" value="1"/>
</dbReference>
<organism evidence="1">
    <name type="scientific">Siphoviridae sp. ctOXk3</name>
    <dbReference type="NCBI Taxonomy" id="2827861"/>
    <lineage>
        <taxon>Viruses</taxon>
        <taxon>Duplodnaviria</taxon>
        <taxon>Heunggongvirae</taxon>
        <taxon>Uroviricota</taxon>
        <taxon>Caudoviricetes</taxon>
    </lineage>
</organism>
<dbReference type="InterPro" id="IPR000836">
    <property type="entry name" value="PRTase_dom"/>
</dbReference>
<sequence length="253" mass="29275">MQLKKILHSRSGKNLWTPKHYQNTISNFIKFFDMRQNYFFEYVPNAYINLCVDKAQQMANNRFVYDFKAGDKKAVHLCAEWLVRYLTKQYSSILEDFVVVFAPCSTQWKYTKRFGYLAAILNAAGIKTANEHVHIFGERKPTHNGGSHVVNEDIYHVSVDGEYFKGKQVILFDDLLTSGKTIEDFRRKLEAAGAYVEREIFLARTIHHDPISNRGVLQEMAEGFYEAVAHSKRCFPQGVNIIKKSNNNYNKVA</sequence>
<reference evidence="1" key="1">
    <citation type="journal article" date="2021" name="Proc. Natl. Acad. Sci. U.S.A.">
        <title>A Catalog of Tens of Thousands of Viruses from Human Metagenomes Reveals Hidden Associations with Chronic Diseases.</title>
        <authorList>
            <person name="Tisza M.J."/>
            <person name="Buck C.B."/>
        </authorList>
    </citation>
    <scope>NUCLEOTIDE SEQUENCE</scope>
    <source>
        <strain evidence="1">CtOXk3</strain>
    </source>
</reference>
<proteinExistence type="predicted"/>
<dbReference type="EMBL" id="BK032706">
    <property type="protein sequence ID" value="DAF56023.1"/>
    <property type="molecule type" value="Genomic_DNA"/>
</dbReference>
<protein>
    <submittedName>
        <fullName evidence="1">Putative amidophosphoribosyltransferase</fullName>
    </submittedName>
</protein>
<accession>A0A8S5SZA1</accession>
<dbReference type="InterPro" id="IPR029057">
    <property type="entry name" value="PRTase-like"/>
</dbReference>
<evidence type="ECO:0000313" key="1">
    <source>
        <dbReference type="EMBL" id="DAF56023.1"/>
    </source>
</evidence>
<dbReference type="SUPFAM" id="SSF53271">
    <property type="entry name" value="PRTase-like"/>
    <property type="match status" value="1"/>
</dbReference>
<dbReference type="Gene3D" id="3.40.50.2020">
    <property type="match status" value="1"/>
</dbReference>